<dbReference type="RefSeq" id="XP_030529890.1">
    <property type="nucleotide sequence ID" value="XM_030674030.2"/>
</dbReference>
<feature type="compositionally biased region" description="Low complexity" evidence="1">
    <location>
        <begin position="227"/>
        <end position="245"/>
    </location>
</feature>
<dbReference type="Pfam" id="PF14383">
    <property type="entry name" value="VARLMGL"/>
    <property type="match status" value="1"/>
</dbReference>
<feature type="compositionally biased region" description="Basic and acidic residues" evidence="1">
    <location>
        <begin position="447"/>
        <end position="465"/>
    </location>
</feature>
<evidence type="ECO:0000313" key="3">
    <source>
        <dbReference type="Proteomes" id="UP000827889"/>
    </source>
</evidence>
<dbReference type="AlphaFoldDB" id="A0A8B8P562"/>
<dbReference type="PANTHER" id="PTHR34282">
    <property type="entry name" value="OS01G0228800 PROTEIN-RELATED"/>
    <property type="match status" value="1"/>
</dbReference>
<feature type="domain" description="DUF3741" evidence="2">
    <location>
        <begin position="263"/>
        <end position="280"/>
    </location>
</feature>
<feature type="compositionally biased region" description="Polar residues" evidence="1">
    <location>
        <begin position="506"/>
        <end position="519"/>
    </location>
</feature>
<sequence length="848" mass="95617">MPQDSRRSIGYRSFVTCDDPKGVVDCGAIRRSKTSSRKMEQSIERRSIIKQSNKSSARTTEREELVMRRTAEEFGGPTSFQLLEVSRGVQKLNKMIETWSKGLTFEGQCKDNIAKDLLKGALDLEESLAMLGKLQASTKYVARLKQKQENSEGAQGDEMGFGKRKSDLFEDRDRFLGLKKPQLLGDGSSENDVEELRKVIRESFARQNLLPSPVYGGEDYFHRRNTDSVSSMPSTSSSHSSTVRSDSLDFTNSSLPSATSWEKAKSPSVVAKLMGLEEFPFKLAKSPPRKMLEPHNSSLQERPVFNGVIPKMKKPENKVQNIDMAQSTLREIVDTMQLKRLLRSNISRKMKPLSQLFDECDSEECPVIDVPPIVLMMPISLPYSEAKENLSKRDGVSNPQSMLKMVKLKEEHASKPMDPTGGAQNCENLNTMEEEEDTSVTRPTQRGGEKKFKEDDRKSTKEKILGKSLKKTKRPAPASEQPLKKEAIGQRPSENEKEMKKEVSKSRSSPQSQDTTKVTSAKLVNPETEVNRKKNRSPQHGTNLKTKSKPVTHALPCNQDDLKRVQTQRTKQKPAREKKELRPSKMNDRECKDHGGKTDLSTETNSVQIEAIFSHVDQQIMLQNENASDLEAGEDFSNGQNNSTLPTLQYERDAGSAAKACDHISQSEHEESYKRRCYVKAILLNDPSFVAHAQELFESAQCPTVLEGYEKSYSGSADERLYLDFARELIDHKSLQACQKSYFLLTTLQGTSRICISMDKLLEEICDGIDDLNDCCKFASAKLSVDGLYAVLKRDIWSKRMANGTWESGWRNGYSLHDAEQVVNDIENVLFSWLIEEAVEELSNLHCE</sequence>
<evidence type="ECO:0000259" key="2">
    <source>
        <dbReference type="Pfam" id="PF14383"/>
    </source>
</evidence>
<feature type="region of interest" description="Disordered" evidence="1">
    <location>
        <begin position="432"/>
        <end position="603"/>
    </location>
</feature>
<gene>
    <name evidence="4" type="primary">LOC115740542</name>
</gene>
<evidence type="ECO:0000256" key="1">
    <source>
        <dbReference type="SAM" id="MobiDB-lite"/>
    </source>
</evidence>
<dbReference type="InterPro" id="IPR032795">
    <property type="entry name" value="DUF3741-assoc"/>
</dbReference>
<evidence type="ECO:0000313" key="4">
    <source>
        <dbReference type="RefSeq" id="XP_030529890.1"/>
    </source>
</evidence>
<feature type="region of interest" description="Disordered" evidence="1">
    <location>
        <begin position="225"/>
        <end position="249"/>
    </location>
</feature>
<dbReference type="Proteomes" id="UP000827889">
    <property type="component" value="Chromosome 4"/>
</dbReference>
<feature type="compositionally biased region" description="Basic and acidic residues" evidence="1">
    <location>
        <begin position="482"/>
        <end position="505"/>
    </location>
</feature>
<name>A0A8B8P562_9MYRT</name>
<accession>A0A8B8P562</accession>
<organism evidence="3 4">
    <name type="scientific">Rhodamnia argentea</name>
    <dbReference type="NCBI Taxonomy" id="178133"/>
    <lineage>
        <taxon>Eukaryota</taxon>
        <taxon>Viridiplantae</taxon>
        <taxon>Streptophyta</taxon>
        <taxon>Embryophyta</taxon>
        <taxon>Tracheophyta</taxon>
        <taxon>Spermatophyta</taxon>
        <taxon>Magnoliopsida</taxon>
        <taxon>eudicotyledons</taxon>
        <taxon>Gunneridae</taxon>
        <taxon>Pentapetalae</taxon>
        <taxon>rosids</taxon>
        <taxon>malvids</taxon>
        <taxon>Myrtales</taxon>
        <taxon>Myrtaceae</taxon>
        <taxon>Myrtoideae</taxon>
        <taxon>Myrteae</taxon>
        <taxon>Australasian group</taxon>
        <taxon>Rhodamnia</taxon>
    </lineage>
</organism>
<protein>
    <submittedName>
        <fullName evidence="4">Uncharacterized protein LOC115740542 isoform X1</fullName>
    </submittedName>
</protein>
<dbReference type="GeneID" id="115740542"/>
<dbReference type="PANTHER" id="PTHR34282:SF2">
    <property type="entry name" value="DUF3741 DOMAIN-CONTAINING PROTEIN"/>
    <property type="match status" value="1"/>
</dbReference>
<reference evidence="4" key="1">
    <citation type="submission" date="2025-08" db="UniProtKB">
        <authorList>
            <consortium name="RefSeq"/>
        </authorList>
    </citation>
    <scope>IDENTIFICATION</scope>
    <source>
        <tissue evidence="4">Leaf</tissue>
    </source>
</reference>
<dbReference type="KEGG" id="rarg:115740542"/>
<proteinExistence type="predicted"/>
<feature type="compositionally biased region" description="Basic and acidic residues" evidence="1">
    <location>
        <begin position="574"/>
        <end position="597"/>
    </location>
</feature>
<dbReference type="OrthoDB" id="1079501at2759"/>
<keyword evidence="3" id="KW-1185">Reference proteome</keyword>